<dbReference type="InterPro" id="IPR051534">
    <property type="entry name" value="CBASS_pafABC_assoc_protein"/>
</dbReference>
<dbReference type="Pfam" id="PF25583">
    <property type="entry name" value="WCX"/>
    <property type="match status" value="1"/>
</dbReference>
<dbReference type="PROSITE" id="PS52050">
    <property type="entry name" value="WYL"/>
    <property type="match status" value="1"/>
</dbReference>
<protein>
    <submittedName>
        <fullName evidence="4">YafY family transcriptional regulator</fullName>
    </submittedName>
</protein>
<dbReference type="Proteomes" id="UP001164965">
    <property type="component" value="Chromosome"/>
</dbReference>
<feature type="domain" description="WYL" evidence="1">
    <location>
        <begin position="146"/>
        <end position="213"/>
    </location>
</feature>
<name>A0ABY6P4Y1_9NOCA</name>
<sequence length="326" mass="34517">MSAGTERLPRLLALVPYLQAHPGVRVVDAAAELDVTPAQLRKDLGLLWMCGLPGYGPGELIDLSFEGDTVDVVFDAGMTRPLRLSRGEAGALGVALRALAEVGGLVERDVVERALAKVEAAAGGASGPSAVAVGIEHGDDESAATTAVLAGALADGHPVHLRYYTASRDDVTDRVVEPRRLLVVEGRTYLEGWCRRAEDVRLFRVDRVEDVAVLDEVLPPAEVGAQSPAADPFDLGEGLPLAELELGRQHSWVAEYYPVESTSPLDDGGLRVALRYTDAEWLVRLVLGLGAGARVVTPADLAADVADRARRALAAYQLPPPSTPST</sequence>
<evidence type="ECO:0000259" key="2">
    <source>
        <dbReference type="Pfam" id="PF19187"/>
    </source>
</evidence>
<reference evidence="4" key="1">
    <citation type="submission" date="2022-10" db="EMBL/GenBank/DDBJ databases">
        <title>Rhodococcus sp.75.</title>
        <authorList>
            <person name="Sun M."/>
        </authorList>
    </citation>
    <scope>NUCLEOTIDE SEQUENCE</scope>
    <source>
        <strain evidence="4">75</strain>
    </source>
</reference>
<dbReference type="EMBL" id="CP110615">
    <property type="protein sequence ID" value="UZJ26321.1"/>
    <property type="molecule type" value="Genomic_DNA"/>
</dbReference>
<dbReference type="Pfam" id="PF13280">
    <property type="entry name" value="WYL"/>
    <property type="match status" value="1"/>
</dbReference>
<evidence type="ECO:0000259" key="3">
    <source>
        <dbReference type="Pfam" id="PF25583"/>
    </source>
</evidence>
<evidence type="ECO:0000313" key="4">
    <source>
        <dbReference type="EMBL" id="UZJ26321.1"/>
    </source>
</evidence>
<evidence type="ECO:0000259" key="1">
    <source>
        <dbReference type="Pfam" id="PF13280"/>
    </source>
</evidence>
<organism evidence="4 5">
    <name type="scientific">Rhodococcus antarcticus</name>
    <dbReference type="NCBI Taxonomy" id="2987751"/>
    <lineage>
        <taxon>Bacteria</taxon>
        <taxon>Bacillati</taxon>
        <taxon>Actinomycetota</taxon>
        <taxon>Actinomycetes</taxon>
        <taxon>Mycobacteriales</taxon>
        <taxon>Nocardiaceae</taxon>
        <taxon>Rhodococcus</taxon>
    </lineage>
</organism>
<keyword evidence="5" id="KW-1185">Reference proteome</keyword>
<gene>
    <name evidence="4" type="ORF">RHODO2019_07935</name>
</gene>
<dbReference type="RefSeq" id="WP_265384425.1">
    <property type="nucleotide sequence ID" value="NZ_CP110615.1"/>
</dbReference>
<dbReference type="PANTHER" id="PTHR34580">
    <property type="match status" value="1"/>
</dbReference>
<dbReference type="Pfam" id="PF19187">
    <property type="entry name" value="HTH_PafC"/>
    <property type="match status" value="1"/>
</dbReference>
<feature type="domain" description="WCX" evidence="3">
    <location>
        <begin position="252"/>
        <end position="313"/>
    </location>
</feature>
<accession>A0ABY6P4Y1</accession>
<dbReference type="InterPro" id="IPR043839">
    <property type="entry name" value="PafC_HTH"/>
</dbReference>
<dbReference type="InterPro" id="IPR057727">
    <property type="entry name" value="WCX_dom"/>
</dbReference>
<dbReference type="InterPro" id="IPR026881">
    <property type="entry name" value="WYL_dom"/>
</dbReference>
<feature type="domain" description="PafC HTH" evidence="2">
    <location>
        <begin position="6"/>
        <end position="119"/>
    </location>
</feature>
<proteinExistence type="predicted"/>
<evidence type="ECO:0000313" key="5">
    <source>
        <dbReference type="Proteomes" id="UP001164965"/>
    </source>
</evidence>
<dbReference type="PANTHER" id="PTHR34580:SF1">
    <property type="entry name" value="PROTEIN PAFC"/>
    <property type="match status" value="1"/>
</dbReference>
<dbReference type="PIRSF" id="PIRSF016838">
    <property type="entry name" value="PafC"/>
    <property type="match status" value="1"/>
</dbReference>
<dbReference type="InterPro" id="IPR028349">
    <property type="entry name" value="PafC-like"/>
</dbReference>